<protein>
    <submittedName>
        <fullName evidence="3">Uncharacterized protein</fullName>
    </submittedName>
</protein>
<feature type="chain" id="PRO_5003670428" evidence="2">
    <location>
        <begin position="32"/>
        <end position="94"/>
    </location>
</feature>
<comment type="caution">
    <text evidence="3">The sequence shown here is derived from an EMBL/GenBank/DDBJ whole genome shotgun (WGS) entry which is preliminary data.</text>
</comment>
<dbReference type="AlphaFoldDB" id="I3E629"/>
<evidence type="ECO:0000313" key="4">
    <source>
        <dbReference type="Proteomes" id="UP000010523"/>
    </source>
</evidence>
<feature type="signal peptide" evidence="2">
    <location>
        <begin position="1"/>
        <end position="31"/>
    </location>
</feature>
<dbReference type="STRING" id="997296.PB1_03385"/>
<keyword evidence="2" id="KW-0732">Signal</keyword>
<evidence type="ECO:0000313" key="3">
    <source>
        <dbReference type="EMBL" id="EIJ81950.1"/>
    </source>
</evidence>
<name>I3E629_BACMT</name>
<accession>I3E629</accession>
<feature type="region of interest" description="Disordered" evidence="1">
    <location>
        <begin position="32"/>
        <end position="94"/>
    </location>
</feature>
<gene>
    <name evidence="3" type="ORF">PB1_03385</name>
</gene>
<sequence>MRKRKFKFYLFISYFLLFTMIFSTLAPFAEAEENTPSSANAPQAKITERDTIVTPNLTENDADNRSTTSKVEQTEDTFISTPAETPEKTCILYE</sequence>
<organism evidence="3 4">
    <name type="scientific">Bacillus methanolicus PB1</name>
    <dbReference type="NCBI Taxonomy" id="997296"/>
    <lineage>
        <taxon>Bacteria</taxon>
        <taxon>Bacillati</taxon>
        <taxon>Bacillota</taxon>
        <taxon>Bacilli</taxon>
        <taxon>Bacillales</taxon>
        <taxon>Bacillaceae</taxon>
        <taxon>Bacillus</taxon>
    </lineage>
</organism>
<feature type="compositionally biased region" description="Polar residues" evidence="1">
    <location>
        <begin position="53"/>
        <end position="83"/>
    </location>
</feature>
<dbReference type="EMBL" id="AFEU01000001">
    <property type="protein sequence ID" value="EIJ81950.1"/>
    <property type="molecule type" value="Genomic_DNA"/>
</dbReference>
<dbReference type="RefSeq" id="WP_003350719.1">
    <property type="nucleotide sequence ID" value="NZ_AFEU01000001.1"/>
</dbReference>
<proteinExistence type="predicted"/>
<dbReference type="Proteomes" id="UP000010523">
    <property type="component" value="Unassembled WGS sequence"/>
</dbReference>
<reference evidence="3 4" key="1">
    <citation type="journal article" date="2012" name="Appl. Environ. Microbiol.">
        <title>Genome Sequence of Thermotolerant Bacillus methanolicus: Features and Regulation Related to Methylotrophy and Production of L-Lysine and L-Glutamate from Methanol.</title>
        <authorList>
            <person name="Heggeset T.M."/>
            <person name="Krog A."/>
            <person name="Balzer S."/>
            <person name="Wentzel A."/>
            <person name="Ellingsen T.E."/>
            <person name="Brautaset T."/>
        </authorList>
    </citation>
    <scope>NUCLEOTIDE SEQUENCE [LARGE SCALE GENOMIC DNA]</scope>
    <source>
        <strain evidence="3 4">PB1</strain>
    </source>
</reference>
<dbReference type="PATRIC" id="fig|997296.3.peg.741"/>
<evidence type="ECO:0000256" key="2">
    <source>
        <dbReference type="SAM" id="SignalP"/>
    </source>
</evidence>
<keyword evidence="4" id="KW-1185">Reference proteome</keyword>
<evidence type="ECO:0000256" key="1">
    <source>
        <dbReference type="SAM" id="MobiDB-lite"/>
    </source>
</evidence>